<keyword evidence="1" id="KW-1133">Transmembrane helix</keyword>
<reference evidence="2 3" key="1">
    <citation type="submission" date="2019-02" db="EMBL/GenBank/DDBJ databases">
        <title>Genomic Encyclopedia of Type Strains, Phase IV (KMG-IV): sequencing the most valuable type-strain genomes for metagenomic binning, comparative biology and taxonomic classification.</title>
        <authorList>
            <person name="Goeker M."/>
        </authorList>
    </citation>
    <scope>NUCLEOTIDE SEQUENCE [LARGE SCALE GENOMIC DNA]</scope>
    <source>
        <strain evidence="2 3">DSM 101727</strain>
    </source>
</reference>
<organism evidence="2 3">
    <name type="scientific">Herbihabitans rhizosphaerae</name>
    <dbReference type="NCBI Taxonomy" id="1872711"/>
    <lineage>
        <taxon>Bacteria</taxon>
        <taxon>Bacillati</taxon>
        <taxon>Actinomycetota</taxon>
        <taxon>Actinomycetes</taxon>
        <taxon>Pseudonocardiales</taxon>
        <taxon>Pseudonocardiaceae</taxon>
        <taxon>Herbihabitans</taxon>
    </lineage>
</organism>
<evidence type="ECO:0008006" key="4">
    <source>
        <dbReference type="Google" id="ProtNLM"/>
    </source>
</evidence>
<dbReference type="RefSeq" id="WP_130342095.1">
    <property type="nucleotide sequence ID" value="NZ_SGWQ01000001.1"/>
</dbReference>
<feature type="transmembrane region" description="Helical" evidence="1">
    <location>
        <begin position="110"/>
        <end position="133"/>
    </location>
</feature>
<dbReference type="AlphaFoldDB" id="A0A4Q7L538"/>
<dbReference type="OrthoDB" id="3540634at2"/>
<feature type="transmembrane region" description="Helical" evidence="1">
    <location>
        <begin position="44"/>
        <end position="67"/>
    </location>
</feature>
<name>A0A4Q7L538_9PSEU</name>
<protein>
    <recommendedName>
        <fullName evidence="4">DUF2975 family protein</fullName>
    </recommendedName>
</protein>
<evidence type="ECO:0000313" key="2">
    <source>
        <dbReference type="EMBL" id="RZS44407.1"/>
    </source>
</evidence>
<dbReference type="EMBL" id="SGWQ01000001">
    <property type="protein sequence ID" value="RZS44407.1"/>
    <property type="molecule type" value="Genomic_DNA"/>
</dbReference>
<proteinExistence type="predicted"/>
<keyword evidence="1" id="KW-0812">Transmembrane</keyword>
<keyword evidence="3" id="KW-1185">Reference proteome</keyword>
<feature type="transmembrane region" description="Helical" evidence="1">
    <location>
        <begin position="79"/>
        <end position="98"/>
    </location>
</feature>
<dbReference type="Proteomes" id="UP000294257">
    <property type="component" value="Unassembled WGS sequence"/>
</dbReference>
<comment type="caution">
    <text evidence="2">The sequence shown here is derived from an EMBL/GenBank/DDBJ whole genome shotgun (WGS) entry which is preliminary data.</text>
</comment>
<evidence type="ECO:0000256" key="1">
    <source>
        <dbReference type="SAM" id="Phobius"/>
    </source>
</evidence>
<sequence length="148" mass="15043">MQLSRESRVLAGILLLALVAVESGGVYLVRVVGGSVQLTDFQLGFARAGHAHAGVLLILSLVALLYADAIRLSGLAGALARRCVPIAAILMPAGFFAASAGDGRTGPNGFVVLLFLGGLSLACGLIALGVSLLRSRDQSTVDTADTVV</sequence>
<evidence type="ECO:0000313" key="3">
    <source>
        <dbReference type="Proteomes" id="UP000294257"/>
    </source>
</evidence>
<accession>A0A4Q7L538</accession>
<gene>
    <name evidence="2" type="ORF">EV193_101283</name>
</gene>
<keyword evidence="1" id="KW-0472">Membrane</keyword>